<sequence length="287" mass="32828">MFRLLSSFWQTISSISVIVCLCLTYVTAGTVSTAETASLDKLLIQLNNETSQFRSLILQWRNQSDQLDTFSQAWSRQLAQQQQQLNAIGDKVKELDSRSQVSCPTGSAKKWIPAVCESQTVGDDWVLIQRRKTGDVQFYRDWNDYKNGFGTKDTDFWLGLDAIHNLTSQGYTLLRIEFAHKDIAFFAQHSNFTVEDEQSKYRLSIGQFSGSAVSPSMLAHNGAYFSTYDRDNDDCSFNCARAHLTGWWYKVEEEVNINGAWGRDDATGMYWGSWYNLTCTEMKVRRP</sequence>
<name>A0A8S3YG67_9EUPU</name>
<dbReference type="GO" id="GO:0005615">
    <property type="term" value="C:extracellular space"/>
    <property type="evidence" value="ECO:0007669"/>
    <property type="project" value="TreeGrafter"/>
</dbReference>
<dbReference type="Gene3D" id="3.90.215.10">
    <property type="entry name" value="Gamma Fibrinogen, chain A, domain 1"/>
    <property type="match status" value="1"/>
</dbReference>
<dbReference type="PROSITE" id="PS51406">
    <property type="entry name" value="FIBRINOGEN_C_2"/>
    <property type="match status" value="1"/>
</dbReference>
<gene>
    <name evidence="2" type="ORF">CUNI_LOCUS1761</name>
</gene>
<dbReference type="PANTHER" id="PTHR19143">
    <property type="entry name" value="FIBRINOGEN/TENASCIN/ANGIOPOEITIN"/>
    <property type="match status" value="1"/>
</dbReference>
<organism evidence="2 3">
    <name type="scientific">Candidula unifasciata</name>
    <dbReference type="NCBI Taxonomy" id="100452"/>
    <lineage>
        <taxon>Eukaryota</taxon>
        <taxon>Metazoa</taxon>
        <taxon>Spiralia</taxon>
        <taxon>Lophotrochozoa</taxon>
        <taxon>Mollusca</taxon>
        <taxon>Gastropoda</taxon>
        <taxon>Heterobranchia</taxon>
        <taxon>Euthyneura</taxon>
        <taxon>Panpulmonata</taxon>
        <taxon>Eupulmonata</taxon>
        <taxon>Stylommatophora</taxon>
        <taxon>Helicina</taxon>
        <taxon>Helicoidea</taxon>
        <taxon>Geomitridae</taxon>
        <taxon>Candidula</taxon>
    </lineage>
</organism>
<dbReference type="EMBL" id="CAJHNH020000224">
    <property type="protein sequence ID" value="CAG5116203.1"/>
    <property type="molecule type" value="Genomic_DNA"/>
</dbReference>
<dbReference type="PANTHER" id="PTHR19143:SF394">
    <property type="entry name" value="ANGIOPOIETIN-RELATED PROTEIN 3-LIKE"/>
    <property type="match status" value="1"/>
</dbReference>
<dbReference type="AlphaFoldDB" id="A0A8S3YG67"/>
<dbReference type="SMART" id="SM00186">
    <property type="entry name" value="FBG"/>
    <property type="match status" value="1"/>
</dbReference>
<protein>
    <recommendedName>
        <fullName evidence="1">Fibrinogen C-terminal domain-containing protein</fullName>
    </recommendedName>
</protein>
<dbReference type="OrthoDB" id="7972392at2759"/>
<dbReference type="SUPFAM" id="SSF56496">
    <property type="entry name" value="Fibrinogen C-terminal domain-like"/>
    <property type="match status" value="1"/>
</dbReference>
<dbReference type="InterPro" id="IPR002181">
    <property type="entry name" value="Fibrinogen_a/b/g_C_dom"/>
</dbReference>
<dbReference type="InterPro" id="IPR036056">
    <property type="entry name" value="Fibrinogen-like_C"/>
</dbReference>
<reference evidence="2" key="1">
    <citation type="submission" date="2021-04" db="EMBL/GenBank/DDBJ databases">
        <authorList>
            <consortium name="Molecular Ecology Group"/>
        </authorList>
    </citation>
    <scope>NUCLEOTIDE SEQUENCE</scope>
</reference>
<dbReference type="Pfam" id="PF00147">
    <property type="entry name" value="Fibrinogen_C"/>
    <property type="match status" value="1"/>
</dbReference>
<evidence type="ECO:0000313" key="3">
    <source>
        <dbReference type="Proteomes" id="UP000678393"/>
    </source>
</evidence>
<feature type="domain" description="Fibrinogen C-terminal" evidence="1">
    <location>
        <begin position="94"/>
        <end position="287"/>
    </location>
</feature>
<accession>A0A8S3YG67</accession>
<dbReference type="InterPro" id="IPR050373">
    <property type="entry name" value="Fibrinogen_C-term_domain"/>
</dbReference>
<evidence type="ECO:0000259" key="1">
    <source>
        <dbReference type="PROSITE" id="PS51406"/>
    </source>
</evidence>
<dbReference type="InterPro" id="IPR014716">
    <property type="entry name" value="Fibrinogen_a/b/g_C_1"/>
</dbReference>
<keyword evidence="3" id="KW-1185">Reference proteome</keyword>
<proteinExistence type="predicted"/>
<dbReference type="Proteomes" id="UP000678393">
    <property type="component" value="Unassembled WGS sequence"/>
</dbReference>
<comment type="caution">
    <text evidence="2">The sequence shown here is derived from an EMBL/GenBank/DDBJ whole genome shotgun (WGS) entry which is preliminary data.</text>
</comment>
<evidence type="ECO:0000313" key="2">
    <source>
        <dbReference type="EMBL" id="CAG5116203.1"/>
    </source>
</evidence>